<evidence type="ECO:0000313" key="3">
    <source>
        <dbReference type="EMBL" id="KAJ7660599.1"/>
    </source>
</evidence>
<keyword evidence="4" id="KW-1185">Reference proteome</keyword>
<name>A0AAD7CS73_MYCRO</name>
<feature type="region of interest" description="Disordered" evidence="1">
    <location>
        <begin position="155"/>
        <end position="179"/>
    </location>
</feature>
<keyword evidence="2" id="KW-0812">Transmembrane</keyword>
<evidence type="ECO:0000256" key="2">
    <source>
        <dbReference type="SAM" id="Phobius"/>
    </source>
</evidence>
<protein>
    <submittedName>
        <fullName evidence="3">Uncharacterized protein</fullName>
    </submittedName>
</protein>
<reference evidence="3" key="1">
    <citation type="submission" date="2023-03" db="EMBL/GenBank/DDBJ databases">
        <title>Massive genome expansion in bonnet fungi (Mycena s.s.) driven by repeated elements and novel gene families across ecological guilds.</title>
        <authorList>
            <consortium name="Lawrence Berkeley National Laboratory"/>
            <person name="Harder C.B."/>
            <person name="Miyauchi S."/>
            <person name="Viragh M."/>
            <person name="Kuo A."/>
            <person name="Thoen E."/>
            <person name="Andreopoulos B."/>
            <person name="Lu D."/>
            <person name="Skrede I."/>
            <person name="Drula E."/>
            <person name="Henrissat B."/>
            <person name="Morin E."/>
            <person name="Kohler A."/>
            <person name="Barry K."/>
            <person name="LaButti K."/>
            <person name="Morin E."/>
            <person name="Salamov A."/>
            <person name="Lipzen A."/>
            <person name="Mereny Z."/>
            <person name="Hegedus B."/>
            <person name="Baldrian P."/>
            <person name="Stursova M."/>
            <person name="Weitz H."/>
            <person name="Taylor A."/>
            <person name="Grigoriev I.V."/>
            <person name="Nagy L.G."/>
            <person name="Martin F."/>
            <person name="Kauserud H."/>
        </authorList>
    </citation>
    <scope>NUCLEOTIDE SEQUENCE</scope>
    <source>
        <strain evidence="3">CBHHK067</strain>
    </source>
</reference>
<feature type="compositionally biased region" description="Low complexity" evidence="1">
    <location>
        <begin position="155"/>
        <end position="169"/>
    </location>
</feature>
<dbReference type="Proteomes" id="UP001221757">
    <property type="component" value="Unassembled WGS sequence"/>
</dbReference>
<gene>
    <name evidence="3" type="ORF">B0H17DRAFT_1212473</name>
</gene>
<organism evidence="3 4">
    <name type="scientific">Mycena rosella</name>
    <name type="common">Pink bonnet</name>
    <name type="synonym">Agaricus rosellus</name>
    <dbReference type="NCBI Taxonomy" id="1033263"/>
    <lineage>
        <taxon>Eukaryota</taxon>
        <taxon>Fungi</taxon>
        <taxon>Dikarya</taxon>
        <taxon>Basidiomycota</taxon>
        <taxon>Agaricomycotina</taxon>
        <taxon>Agaricomycetes</taxon>
        <taxon>Agaricomycetidae</taxon>
        <taxon>Agaricales</taxon>
        <taxon>Marasmiineae</taxon>
        <taxon>Mycenaceae</taxon>
        <taxon>Mycena</taxon>
    </lineage>
</organism>
<dbReference type="AlphaFoldDB" id="A0AAD7CS73"/>
<accession>A0AAD7CS73</accession>
<feature type="transmembrane region" description="Helical" evidence="2">
    <location>
        <begin position="93"/>
        <end position="117"/>
    </location>
</feature>
<evidence type="ECO:0000256" key="1">
    <source>
        <dbReference type="SAM" id="MobiDB-lite"/>
    </source>
</evidence>
<dbReference type="EMBL" id="JARKIE010000257">
    <property type="protein sequence ID" value="KAJ7660599.1"/>
    <property type="molecule type" value="Genomic_DNA"/>
</dbReference>
<keyword evidence="2" id="KW-0472">Membrane</keyword>
<evidence type="ECO:0000313" key="4">
    <source>
        <dbReference type="Proteomes" id="UP001221757"/>
    </source>
</evidence>
<proteinExistence type="predicted"/>
<comment type="caution">
    <text evidence="3">The sequence shown here is derived from an EMBL/GenBank/DDBJ whole genome shotgun (WGS) entry which is preliminary data.</text>
</comment>
<sequence length="179" mass="18878">MPPIQRVRIRGSIFPYNTPCSPSTSLSTPSPPACPYPPLPFTAAVVAITLLLPPLARPPSTSSLRIPTAFIMNLPSSPLSLPRVASAVVLRDVSVATLQFMIILCISILSSFLFLPFPSPPSFTLVGAFPVCGLGVSVAIDGTLYPTEVYAASHSPGVPSSSRRSSAFHSHAHKPDTKT</sequence>
<keyword evidence="2" id="KW-1133">Transmembrane helix</keyword>